<protein>
    <submittedName>
        <fullName evidence="9">TRAF family member associated NFKB activator</fullName>
    </submittedName>
</protein>
<accession>A0A8C3YAB7</accession>
<dbReference type="InterPro" id="IPR024581">
    <property type="entry name" value="TBD"/>
</dbReference>
<dbReference type="PANTHER" id="PTHR15249">
    <property type="entry name" value="TRAF FAMILY MEMBER-ASSOCIATED NF-KAPPA-B ACTIVATOR"/>
    <property type="match status" value="1"/>
</dbReference>
<evidence type="ECO:0000256" key="3">
    <source>
        <dbReference type="ARBA" id="ARBA00022771"/>
    </source>
</evidence>
<evidence type="ECO:0000256" key="2">
    <source>
        <dbReference type="ARBA" id="ARBA00022723"/>
    </source>
</evidence>
<evidence type="ECO:0000313" key="9">
    <source>
        <dbReference type="Ensembl" id="ENSCUSP00005029166.1"/>
    </source>
</evidence>
<dbReference type="GO" id="GO:0043124">
    <property type="term" value="P:negative regulation of canonical NF-kappaB signal transduction"/>
    <property type="evidence" value="ECO:0007669"/>
    <property type="project" value="InterPro"/>
</dbReference>
<reference evidence="9" key="2">
    <citation type="submission" date="2025-08" db="UniProtKB">
        <authorList>
            <consortium name="Ensembl"/>
        </authorList>
    </citation>
    <scope>IDENTIFICATION</scope>
</reference>
<dbReference type="AlphaFoldDB" id="A0A8C3YAB7"/>
<feature type="coiled-coil region" evidence="7">
    <location>
        <begin position="27"/>
        <end position="68"/>
    </location>
</feature>
<organism evidence="9 10">
    <name type="scientific">Catharus ustulatus</name>
    <name type="common">Russet-backed thrush</name>
    <name type="synonym">Hylocichla ustulatus</name>
    <dbReference type="NCBI Taxonomy" id="91951"/>
    <lineage>
        <taxon>Eukaryota</taxon>
        <taxon>Metazoa</taxon>
        <taxon>Chordata</taxon>
        <taxon>Craniata</taxon>
        <taxon>Vertebrata</taxon>
        <taxon>Euteleostomi</taxon>
        <taxon>Archelosauria</taxon>
        <taxon>Archosauria</taxon>
        <taxon>Dinosauria</taxon>
        <taxon>Saurischia</taxon>
        <taxon>Theropoda</taxon>
        <taxon>Coelurosauria</taxon>
        <taxon>Aves</taxon>
        <taxon>Neognathae</taxon>
        <taxon>Neoaves</taxon>
        <taxon>Telluraves</taxon>
        <taxon>Australaves</taxon>
        <taxon>Passeriformes</taxon>
        <taxon>Turdidae</taxon>
        <taxon>Catharus</taxon>
    </lineage>
</organism>
<keyword evidence="4" id="KW-0862">Zinc</keyword>
<evidence type="ECO:0000256" key="5">
    <source>
        <dbReference type="ARBA" id="ARBA00023054"/>
    </source>
</evidence>
<keyword evidence="3 6" id="KW-0863">Zinc-finger</keyword>
<reference evidence="9" key="3">
    <citation type="submission" date="2025-09" db="UniProtKB">
        <authorList>
            <consortium name="Ensembl"/>
        </authorList>
    </citation>
    <scope>IDENTIFICATION</scope>
</reference>
<dbReference type="Proteomes" id="UP000694563">
    <property type="component" value="Chromosome 7"/>
</dbReference>
<reference evidence="9" key="1">
    <citation type="submission" date="2020-10" db="EMBL/GenBank/DDBJ databases">
        <title>Catharus ustulatus (Swainson's thrush) genome, bCatUst1, primary haplotype v2.</title>
        <authorList>
            <person name="Delmore K."/>
            <person name="Vafadar M."/>
            <person name="Formenti G."/>
            <person name="Chow W."/>
            <person name="Pelan S."/>
            <person name="Howe K."/>
            <person name="Rhie A."/>
            <person name="Mountcastle J."/>
            <person name="Haase B."/>
            <person name="Fedrigo O."/>
            <person name="Jarvis E.D."/>
        </authorList>
    </citation>
    <scope>NUCLEOTIDE SEQUENCE [LARGE SCALE GENOMIC DNA]</scope>
</reference>
<proteinExistence type="predicted"/>
<keyword evidence="5 7" id="KW-0175">Coiled coil</keyword>
<dbReference type="InterPro" id="IPR039669">
    <property type="entry name" value="TANK"/>
</dbReference>
<dbReference type="PROSITE" id="PS51905">
    <property type="entry name" value="ZF_UBZ1"/>
    <property type="match status" value="1"/>
</dbReference>
<keyword evidence="1" id="KW-0597">Phosphoprotein</keyword>
<dbReference type="GO" id="GO:0008270">
    <property type="term" value="F:zinc ion binding"/>
    <property type="evidence" value="ECO:0007669"/>
    <property type="project" value="UniProtKB-KW"/>
</dbReference>
<evidence type="ECO:0000256" key="7">
    <source>
        <dbReference type="SAM" id="Coils"/>
    </source>
</evidence>
<sequence>MDKNIGEQLNKAYEAYRQACMDRDHAVKELQQKTENYMQQIREQQEKIELQNSIIAKLKSQLAALNANRGMYSSLHIIAFYAVLENLETIFQDMKEECHRICMLAREQTDQLSIFKIKPEPETEIQFSMPIQCTDKTDEQAEELFKPRVIKDINRGASCITSITPRGVGQDEDNNSVESLSKFNVKFPPTDNDSAFLQSTQEKPTVPCTGISENILQDHHFNLEHRDRAVNLSKLEPNSFEAHGIDLMTSALQSLTTVDKTNPSDHAKMPIENICDRSCLKTTDSGFTFVPKHTNQGVPEAIFSLEAAGTTVRGPHQPIWQPQDNDLLAQAYADSELNQCGICEFCREVFPPSLTSKEDFLRHLNSHFKVQS</sequence>
<dbReference type="PANTHER" id="PTHR15249:SF0">
    <property type="entry name" value="TRAF FAMILY MEMBER-ASSOCIATED NF-KAPPA-B ACTIVATOR"/>
    <property type="match status" value="1"/>
</dbReference>
<dbReference type="Ensembl" id="ENSCUST00005030163.1">
    <property type="protein sequence ID" value="ENSCUSP00005029166.1"/>
    <property type="gene ID" value="ENSCUSG00005017694.1"/>
</dbReference>
<evidence type="ECO:0000256" key="1">
    <source>
        <dbReference type="ARBA" id="ARBA00022553"/>
    </source>
</evidence>
<feature type="domain" description="UBZ1-type" evidence="8">
    <location>
        <begin position="340"/>
        <end position="367"/>
    </location>
</feature>
<keyword evidence="10" id="KW-1185">Reference proteome</keyword>
<dbReference type="Pfam" id="PF12845">
    <property type="entry name" value="TBD"/>
    <property type="match status" value="1"/>
</dbReference>
<dbReference type="InterPro" id="IPR041641">
    <property type="entry name" value="CALCOCO1/2_Zn_UBZ1"/>
</dbReference>
<name>A0A8C3YAB7_CATUS</name>
<keyword evidence="2" id="KW-0479">Metal-binding</keyword>
<evidence type="ECO:0000256" key="6">
    <source>
        <dbReference type="PROSITE-ProRule" id="PRU01253"/>
    </source>
</evidence>
<evidence type="ECO:0000256" key="4">
    <source>
        <dbReference type="ARBA" id="ARBA00022833"/>
    </source>
</evidence>
<evidence type="ECO:0000259" key="8">
    <source>
        <dbReference type="PROSITE" id="PS51905"/>
    </source>
</evidence>
<evidence type="ECO:0000313" key="10">
    <source>
        <dbReference type="Proteomes" id="UP000694563"/>
    </source>
</evidence>